<sequence length="187" mass="21946">MLEEFVQVDSSKNFDKTLNTLKRSLSCDDNINIIGNVILAHAEAVIQFKEDLTKSKRSKKEQELLDLFIQNGKTQFSEEQQRLIPSLHEKDLLKVLDLQTICDTTIEEDDILENLADTLIHECDPDLNKEMVKRYNMFLHVVKNLNLNEKEYEYASEDDDNTDEEDHGESQKEDEDFYNSDEYIEDY</sequence>
<dbReference type="Proteomes" id="UP000887579">
    <property type="component" value="Unplaced"/>
</dbReference>
<protein>
    <submittedName>
        <fullName evidence="2">Uncharacterized protein</fullName>
    </submittedName>
</protein>
<organism evidence="1 2">
    <name type="scientific">Panagrolaimus sp. ES5</name>
    <dbReference type="NCBI Taxonomy" id="591445"/>
    <lineage>
        <taxon>Eukaryota</taxon>
        <taxon>Metazoa</taxon>
        <taxon>Ecdysozoa</taxon>
        <taxon>Nematoda</taxon>
        <taxon>Chromadorea</taxon>
        <taxon>Rhabditida</taxon>
        <taxon>Tylenchina</taxon>
        <taxon>Panagrolaimomorpha</taxon>
        <taxon>Panagrolaimoidea</taxon>
        <taxon>Panagrolaimidae</taxon>
        <taxon>Panagrolaimus</taxon>
    </lineage>
</organism>
<dbReference type="WBParaSite" id="ES5_v2.g19440.t1">
    <property type="protein sequence ID" value="ES5_v2.g19440.t1"/>
    <property type="gene ID" value="ES5_v2.g19440"/>
</dbReference>
<name>A0AC34FPZ1_9BILA</name>
<reference evidence="2" key="1">
    <citation type="submission" date="2022-11" db="UniProtKB">
        <authorList>
            <consortium name="WormBaseParasite"/>
        </authorList>
    </citation>
    <scope>IDENTIFICATION</scope>
</reference>
<evidence type="ECO:0000313" key="2">
    <source>
        <dbReference type="WBParaSite" id="ES5_v2.g19440.t1"/>
    </source>
</evidence>
<accession>A0AC34FPZ1</accession>
<proteinExistence type="predicted"/>
<evidence type="ECO:0000313" key="1">
    <source>
        <dbReference type="Proteomes" id="UP000887579"/>
    </source>
</evidence>